<feature type="non-terminal residue" evidence="1">
    <location>
        <position position="188"/>
    </location>
</feature>
<dbReference type="EMBL" id="OW152815">
    <property type="protein sequence ID" value="CAH2062826.1"/>
    <property type="molecule type" value="Genomic_DNA"/>
</dbReference>
<reference evidence="1" key="1">
    <citation type="submission" date="2022-03" db="EMBL/GenBank/DDBJ databases">
        <authorList>
            <person name="Martin H S."/>
        </authorList>
    </citation>
    <scope>NUCLEOTIDE SEQUENCE</scope>
</reference>
<protein>
    <submittedName>
        <fullName evidence="1">Uncharacterized protein</fullName>
    </submittedName>
</protein>
<sequence>MAALKEDLQCSPAQLVYGEPLRLPGELIAPSPAPDRVEDLTNFATQLRLQMARLRPTPASRHGQQPVFVSKDLLTATHVFLRDDTVRPSLKPPYSGPHKVVSRTEKTITITVGDRNTQVSLDRVKPAYIVDNSVPSAPRSTANSPALPTPAATPVVPAAPPACIKHSSPTPYTTRSGRSVHFKDRLNL</sequence>
<dbReference type="PANTHER" id="PTHR38681">
    <property type="entry name" value="RETROVIRUS-RELATED POL POLYPROTEIN FROM TRANSPOSON 412-LIKE PROTEIN-RELATED"/>
    <property type="match status" value="1"/>
</dbReference>
<name>A0ABN8IRE4_9NEOP</name>
<evidence type="ECO:0000313" key="2">
    <source>
        <dbReference type="Proteomes" id="UP000837857"/>
    </source>
</evidence>
<dbReference type="PANTHER" id="PTHR38681:SF1">
    <property type="entry name" value="RETROVIRUS-RELATED POL POLYPROTEIN FROM TRANSPOSON 412-LIKE PROTEIN"/>
    <property type="match status" value="1"/>
</dbReference>
<organism evidence="1 2">
    <name type="scientific">Iphiclides podalirius</name>
    <name type="common">scarce swallowtail</name>
    <dbReference type="NCBI Taxonomy" id="110791"/>
    <lineage>
        <taxon>Eukaryota</taxon>
        <taxon>Metazoa</taxon>
        <taxon>Ecdysozoa</taxon>
        <taxon>Arthropoda</taxon>
        <taxon>Hexapoda</taxon>
        <taxon>Insecta</taxon>
        <taxon>Pterygota</taxon>
        <taxon>Neoptera</taxon>
        <taxon>Endopterygota</taxon>
        <taxon>Lepidoptera</taxon>
        <taxon>Glossata</taxon>
        <taxon>Ditrysia</taxon>
        <taxon>Papilionoidea</taxon>
        <taxon>Papilionidae</taxon>
        <taxon>Papilioninae</taxon>
        <taxon>Iphiclides</taxon>
    </lineage>
</organism>
<keyword evidence="2" id="KW-1185">Reference proteome</keyword>
<proteinExistence type="predicted"/>
<accession>A0ABN8IRE4</accession>
<gene>
    <name evidence="1" type="ORF">IPOD504_LOCUS12213</name>
</gene>
<dbReference type="Proteomes" id="UP000837857">
    <property type="component" value="Chromosome 3"/>
</dbReference>
<evidence type="ECO:0000313" key="1">
    <source>
        <dbReference type="EMBL" id="CAH2062826.1"/>
    </source>
</evidence>